<keyword evidence="3 4" id="KW-0479">Metal-binding</keyword>
<feature type="binding site" evidence="5">
    <location>
        <position position="65"/>
    </location>
    <ligand>
        <name>a divalent metal cation</name>
        <dbReference type="ChEBI" id="CHEBI:60240"/>
        <label>1</label>
    </ligand>
</feature>
<dbReference type="PIRSF" id="PIRSF037489">
    <property type="entry name" value="UCP037489_NIF3_YqfO"/>
    <property type="match status" value="1"/>
</dbReference>
<feature type="binding site" evidence="5">
    <location>
        <position position="329"/>
    </location>
    <ligand>
        <name>a divalent metal cation</name>
        <dbReference type="ChEBI" id="CHEBI:60240"/>
        <label>1</label>
    </ligand>
</feature>
<proteinExistence type="inferred from homology"/>
<accession>A0A078M5L5</accession>
<dbReference type="eggNOG" id="COG0327">
    <property type="taxonomic scope" value="Bacteria"/>
</dbReference>
<dbReference type="Gene3D" id="3.30.70.120">
    <property type="match status" value="1"/>
</dbReference>
<dbReference type="STRING" id="1461582.BN1048_00764"/>
<dbReference type="Proteomes" id="UP000044136">
    <property type="component" value="Unassembled WGS sequence"/>
</dbReference>
<reference evidence="6 7" key="1">
    <citation type="submission" date="2014-07" db="EMBL/GenBank/DDBJ databases">
        <authorList>
            <person name="Urmite Genomes Urmite Genomes"/>
        </authorList>
    </citation>
    <scope>NUCLEOTIDE SEQUENCE [LARGE SCALE GENOMIC DNA]</scope>
    <source>
        <strain evidence="6 7">13MG44_air</strain>
    </source>
</reference>
<evidence type="ECO:0000256" key="1">
    <source>
        <dbReference type="ARBA" id="ARBA00006964"/>
    </source>
</evidence>
<comment type="similarity">
    <text evidence="1 4">Belongs to the GTP cyclohydrolase I type 2/NIF3 family.</text>
</comment>
<gene>
    <name evidence="6" type="ORF">BN1048_00764</name>
</gene>
<evidence type="ECO:0000256" key="2">
    <source>
        <dbReference type="ARBA" id="ARBA00022112"/>
    </source>
</evidence>
<name>A0A078M5L5_9STAP</name>
<dbReference type="Gene3D" id="3.40.1390.30">
    <property type="entry name" value="NIF3 (NGG1p interacting factor 3)-like"/>
    <property type="match status" value="1"/>
</dbReference>
<dbReference type="FunFam" id="3.40.1390.30:FF:000001">
    <property type="entry name" value="GTP cyclohydrolase 1 type 2"/>
    <property type="match status" value="1"/>
</dbReference>
<dbReference type="InterPro" id="IPR017221">
    <property type="entry name" value="DUF34/NIF3_bac"/>
</dbReference>
<dbReference type="HOGENOM" id="CLU_037423_1_0_9"/>
<keyword evidence="7" id="KW-1185">Reference proteome</keyword>
<sequence length="359" mass="39410">MLKVSNLLNQLNEIAPFSDSEKWDNTGLLIGDEDDEVTGILTALDCSMETVDEAVMMNANVIISHHPLIFPDLSKVVNKGPGAVIRKLIKNDINLIAMHTNLDHQKNGVSHMIAKALGYPETEILLPEVGNFKKLRVNINAEDKNTFKDNLLKNASVGNMGDYSEVSFEYEVHGQFKPGSTSNPTIGTPGTLEYVDEYVIECIFDGRDQQAVIDAVKRYHPYEEPAYDIFSLDRKADTGLGVMFDYGDTLGSLVQLIEEKTGLKTVNVVKGNDRIIKKAAIIGGSGMSFAGMVFNSGADVLITGDVKYHEAYDSKQAGYNIIDAGHYLEVLMTEGLRELIKERIDVPVSASGVSTNPFE</sequence>
<dbReference type="RefSeq" id="WP_035808624.1">
    <property type="nucleotide sequence ID" value="NZ_CCSE01000001.1"/>
</dbReference>
<evidence type="ECO:0000256" key="5">
    <source>
        <dbReference type="PIRSR" id="PIRSR602678-1"/>
    </source>
</evidence>
<feature type="binding site" evidence="5">
    <location>
        <position position="66"/>
    </location>
    <ligand>
        <name>a divalent metal cation</name>
        <dbReference type="ChEBI" id="CHEBI:60240"/>
        <label>1</label>
    </ligand>
</feature>
<feature type="binding site" evidence="5">
    <location>
        <position position="103"/>
    </location>
    <ligand>
        <name>a divalent metal cation</name>
        <dbReference type="ChEBI" id="CHEBI:60240"/>
        <label>1</label>
    </ligand>
</feature>
<dbReference type="PANTHER" id="PTHR13799">
    <property type="entry name" value="NGG1 INTERACTING FACTOR 3"/>
    <property type="match status" value="1"/>
</dbReference>
<dbReference type="GO" id="GO:0046872">
    <property type="term" value="F:metal ion binding"/>
    <property type="evidence" value="ECO:0007669"/>
    <property type="project" value="UniProtKB-UniRule"/>
</dbReference>
<dbReference type="InterPro" id="IPR015867">
    <property type="entry name" value="N-reg_PII/ATP_PRibTrfase_C"/>
</dbReference>
<dbReference type="GO" id="GO:0005737">
    <property type="term" value="C:cytoplasm"/>
    <property type="evidence" value="ECO:0007669"/>
    <property type="project" value="TreeGrafter"/>
</dbReference>
<dbReference type="InterPro" id="IPR036069">
    <property type="entry name" value="DUF34/NIF3_sf"/>
</dbReference>
<dbReference type="NCBIfam" id="TIGR00486">
    <property type="entry name" value="YbgI_SA1388"/>
    <property type="match status" value="1"/>
</dbReference>
<dbReference type="PANTHER" id="PTHR13799:SF14">
    <property type="entry name" value="GTP CYCLOHYDROLASE 1 TYPE 2 HOMOLOG"/>
    <property type="match status" value="1"/>
</dbReference>
<evidence type="ECO:0000256" key="4">
    <source>
        <dbReference type="PIRNR" id="PIRNR037489"/>
    </source>
</evidence>
<feature type="binding site" evidence="5">
    <location>
        <position position="326"/>
    </location>
    <ligand>
        <name>a divalent metal cation</name>
        <dbReference type="ChEBI" id="CHEBI:60240"/>
        <label>1</label>
    </ligand>
</feature>
<evidence type="ECO:0000256" key="3">
    <source>
        <dbReference type="ARBA" id="ARBA00022723"/>
    </source>
</evidence>
<dbReference type="InterPro" id="IPR002678">
    <property type="entry name" value="DUF34/NIF3"/>
</dbReference>
<dbReference type="GO" id="GO:0016787">
    <property type="term" value="F:hydrolase activity"/>
    <property type="evidence" value="ECO:0007669"/>
    <property type="project" value="UniProtKB-KW"/>
</dbReference>
<evidence type="ECO:0000313" key="7">
    <source>
        <dbReference type="Proteomes" id="UP000044136"/>
    </source>
</evidence>
<protein>
    <recommendedName>
        <fullName evidence="2 4">GTP cyclohydrolase 1 type 2 homolog</fullName>
    </recommendedName>
</protein>
<dbReference type="EMBL" id="CCSE01000001">
    <property type="protein sequence ID" value="CEA00001.1"/>
    <property type="molecule type" value="Genomic_DNA"/>
</dbReference>
<organism evidence="6 7">
    <name type="scientific">Jeotgalicoccus saudimassiliensis</name>
    <dbReference type="NCBI Taxonomy" id="1461582"/>
    <lineage>
        <taxon>Bacteria</taxon>
        <taxon>Bacillati</taxon>
        <taxon>Bacillota</taxon>
        <taxon>Bacilli</taxon>
        <taxon>Bacillales</taxon>
        <taxon>Staphylococcaceae</taxon>
        <taxon>Jeotgalicoccus</taxon>
    </lineage>
</organism>
<dbReference type="OrthoDB" id="9792792at2"/>
<dbReference type="AlphaFoldDB" id="A0A078M5L5"/>
<dbReference type="SUPFAM" id="SSF102705">
    <property type="entry name" value="NIF3 (NGG1p interacting factor 3)-like"/>
    <property type="match status" value="1"/>
</dbReference>
<dbReference type="Pfam" id="PF01784">
    <property type="entry name" value="DUF34_NIF3"/>
    <property type="match status" value="1"/>
</dbReference>
<evidence type="ECO:0000313" key="6">
    <source>
        <dbReference type="EMBL" id="CEA00001.1"/>
    </source>
</evidence>
<keyword evidence="6" id="KW-0378">Hydrolase</keyword>